<dbReference type="Proteomes" id="UP001607303">
    <property type="component" value="Unassembled WGS sequence"/>
</dbReference>
<name>A0ABD2BLC7_VESMC</name>
<evidence type="ECO:0000313" key="1">
    <source>
        <dbReference type="EMBL" id="KAL2733583.1"/>
    </source>
</evidence>
<reference evidence="1 2" key="1">
    <citation type="journal article" date="2024" name="Ann. Entomol. Soc. Am.">
        <title>Genomic analyses of the southern and eastern yellowjacket wasps (Hymenoptera: Vespidae) reveal evolutionary signatures of social life.</title>
        <authorList>
            <person name="Catto M.A."/>
            <person name="Caine P.B."/>
            <person name="Orr S.E."/>
            <person name="Hunt B.G."/>
            <person name="Goodisman M.A.D."/>
        </authorList>
    </citation>
    <scope>NUCLEOTIDE SEQUENCE [LARGE SCALE GENOMIC DNA]</scope>
    <source>
        <strain evidence="1">232</strain>
        <tissue evidence="1">Head and thorax</tissue>
    </source>
</reference>
<comment type="caution">
    <text evidence="1">The sequence shown here is derived from an EMBL/GenBank/DDBJ whole genome shotgun (WGS) entry which is preliminary data.</text>
</comment>
<sequence>MSTYLIFNQLRIIHPQFRPKSRTSVLEPSQNFLSKDGFNLLILTIVIERSIVMIRARSKEEAICRKGPYKPWLKRTTIKLLSYFRRFNRTLGVWLLIIF</sequence>
<protein>
    <submittedName>
        <fullName evidence="1">Neurotrimin-like isoform X2</fullName>
    </submittedName>
</protein>
<accession>A0ABD2BLC7</accession>
<proteinExistence type="predicted"/>
<gene>
    <name evidence="1" type="ORF">V1477_014017</name>
</gene>
<organism evidence="1 2">
    <name type="scientific">Vespula maculifrons</name>
    <name type="common">Eastern yellow jacket</name>
    <name type="synonym">Wasp</name>
    <dbReference type="NCBI Taxonomy" id="7453"/>
    <lineage>
        <taxon>Eukaryota</taxon>
        <taxon>Metazoa</taxon>
        <taxon>Ecdysozoa</taxon>
        <taxon>Arthropoda</taxon>
        <taxon>Hexapoda</taxon>
        <taxon>Insecta</taxon>
        <taxon>Pterygota</taxon>
        <taxon>Neoptera</taxon>
        <taxon>Endopterygota</taxon>
        <taxon>Hymenoptera</taxon>
        <taxon>Apocrita</taxon>
        <taxon>Aculeata</taxon>
        <taxon>Vespoidea</taxon>
        <taxon>Vespidae</taxon>
        <taxon>Vespinae</taxon>
        <taxon>Vespula</taxon>
    </lineage>
</organism>
<dbReference type="EMBL" id="JAYRBN010000073">
    <property type="protein sequence ID" value="KAL2733583.1"/>
    <property type="molecule type" value="Genomic_DNA"/>
</dbReference>
<dbReference type="AlphaFoldDB" id="A0ABD2BLC7"/>
<keyword evidence="2" id="KW-1185">Reference proteome</keyword>
<evidence type="ECO:0000313" key="2">
    <source>
        <dbReference type="Proteomes" id="UP001607303"/>
    </source>
</evidence>